<evidence type="ECO:0000313" key="2">
    <source>
        <dbReference type="EMBL" id="KJZ06177.1"/>
    </source>
</evidence>
<proteinExistence type="predicted"/>
<organism evidence="2 3">
    <name type="scientific">Pseudoalteromonas rubra</name>
    <dbReference type="NCBI Taxonomy" id="43658"/>
    <lineage>
        <taxon>Bacteria</taxon>
        <taxon>Pseudomonadati</taxon>
        <taxon>Pseudomonadota</taxon>
        <taxon>Gammaproteobacteria</taxon>
        <taxon>Alteromonadales</taxon>
        <taxon>Pseudoalteromonadaceae</taxon>
        <taxon>Pseudoalteromonas</taxon>
    </lineage>
</organism>
<dbReference type="AlphaFoldDB" id="A0A0F4QHP6"/>
<feature type="transmembrane region" description="Helical" evidence="1">
    <location>
        <begin position="104"/>
        <end position="120"/>
    </location>
</feature>
<keyword evidence="3" id="KW-1185">Reference proteome</keyword>
<dbReference type="EMBL" id="JXYA01000054">
    <property type="protein sequence ID" value="KJZ06177.1"/>
    <property type="molecule type" value="Genomic_DNA"/>
</dbReference>
<feature type="transmembrane region" description="Helical" evidence="1">
    <location>
        <begin position="77"/>
        <end position="98"/>
    </location>
</feature>
<sequence>MIEQTLTVSRVERDTVWLVAEDKPACAGCNGKCGSQIFSKLFGSNKKALPIVCEESVQVGQKMTLALDDSKVVENALWVYLLPLAMAFLAMFVAHLMLGVSEPWQILAAALGGLTGFQIAKQRTKALRHDIKVIKIYPISLPLTQIDGDCAK</sequence>
<dbReference type="Pfam" id="PF04246">
    <property type="entry name" value="RseC_MucC"/>
    <property type="match status" value="1"/>
</dbReference>
<comment type="caution">
    <text evidence="2">The sequence shown here is derived from an EMBL/GenBank/DDBJ whole genome shotgun (WGS) entry which is preliminary data.</text>
</comment>
<protein>
    <submittedName>
        <fullName evidence="2">Regulator</fullName>
    </submittedName>
</protein>
<evidence type="ECO:0000313" key="3">
    <source>
        <dbReference type="Proteomes" id="UP000033452"/>
    </source>
</evidence>
<dbReference type="InterPro" id="IPR007359">
    <property type="entry name" value="SigmaE_reg_RseC_MucC"/>
</dbReference>
<keyword evidence="1" id="KW-0812">Transmembrane</keyword>
<dbReference type="PIRSF" id="PIRSF004923">
    <property type="entry name" value="RseC"/>
    <property type="match status" value="1"/>
</dbReference>
<keyword evidence="1" id="KW-1133">Transmembrane helix</keyword>
<reference evidence="2 3" key="1">
    <citation type="journal article" date="2015" name="BMC Genomics">
        <title>Genome mining reveals unlocked bioactive potential of marine Gram-negative bacteria.</title>
        <authorList>
            <person name="Machado H."/>
            <person name="Sonnenschein E.C."/>
            <person name="Melchiorsen J."/>
            <person name="Gram L."/>
        </authorList>
    </citation>
    <scope>NUCLEOTIDE SEQUENCE [LARGE SCALE GENOMIC DNA]</scope>
    <source>
        <strain evidence="2 3">S2471</strain>
    </source>
</reference>
<dbReference type="PANTHER" id="PTHR35867:SF1">
    <property type="entry name" value="PROTEIN RSEC"/>
    <property type="match status" value="1"/>
</dbReference>
<evidence type="ECO:0000256" key="1">
    <source>
        <dbReference type="SAM" id="Phobius"/>
    </source>
</evidence>
<dbReference type="Proteomes" id="UP000033452">
    <property type="component" value="Unassembled WGS sequence"/>
</dbReference>
<gene>
    <name evidence="2" type="ORF">TW77_20190</name>
</gene>
<dbReference type="PATRIC" id="fig|43658.5.peg.4264"/>
<keyword evidence="1" id="KW-0472">Membrane</keyword>
<accession>A0A0F4QHP6</accession>
<dbReference type="RefSeq" id="WP_046006772.1">
    <property type="nucleotide sequence ID" value="NZ_JXYA01000054.1"/>
</dbReference>
<name>A0A0F4QHP6_9GAMM</name>
<dbReference type="PANTHER" id="PTHR35867">
    <property type="entry name" value="PROTEIN RSEC"/>
    <property type="match status" value="1"/>
</dbReference>
<dbReference type="OrthoDB" id="6299046at2"/>
<dbReference type="InterPro" id="IPR026268">
    <property type="entry name" value="RseC"/>
</dbReference>